<feature type="binding site" evidence="7">
    <location>
        <begin position="19"/>
        <end position="21"/>
    </location>
    <ligand>
        <name>shikimate</name>
        <dbReference type="ChEBI" id="CHEBI:36208"/>
    </ligand>
</feature>
<dbReference type="Gene3D" id="3.40.50.10860">
    <property type="entry name" value="Leucine Dehydrogenase, chain A, domain 1"/>
    <property type="match status" value="1"/>
</dbReference>
<sequence>MALRQRFLTGLIGQSIGQSLSPALHEAEGRAIGIDYSYRLFDIEAEPKRAAALPDILDRMQAEGFAGCNVTFPLKQAVMPLLDRLSPEAEAMGAVNTVRFAGDGAREGHNTDWWGFGENLRRTIPDAAVDTVALLGAGGAGAAAAYALCRMGTRELLVIDRDADKAEELVARLSGGSTTLLPVRFADAEARLGEVDGLVQATPIGMAKLPGTPISPRALSPEMWLAEIIYVPIETELLRAARALGCRTVDGGGMVVLQAARALEIFTGMAADPDRMQTHLLALLREKVG</sequence>
<dbReference type="InterPro" id="IPR013708">
    <property type="entry name" value="Shikimate_DH-bd_N"/>
</dbReference>
<dbReference type="PANTHER" id="PTHR21089">
    <property type="entry name" value="SHIKIMATE DEHYDROGENASE"/>
    <property type="match status" value="1"/>
</dbReference>
<gene>
    <name evidence="7" type="primary">aroE</name>
    <name evidence="10" type="ORF">Q4F19_14395</name>
</gene>
<dbReference type="GO" id="GO:0004764">
    <property type="term" value="F:shikimate 3-dehydrogenase (NADP+) activity"/>
    <property type="evidence" value="ECO:0007669"/>
    <property type="project" value="UniProtKB-EC"/>
</dbReference>
<evidence type="ECO:0000256" key="3">
    <source>
        <dbReference type="ARBA" id="ARBA00022857"/>
    </source>
</evidence>
<dbReference type="HAMAP" id="MF_00222">
    <property type="entry name" value="Shikimate_DH_AroE"/>
    <property type="match status" value="1"/>
</dbReference>
<comment type="catalytic activity">
    <reaction evidence="6 7">
        <text>shikimate + NADP(+) = 3-dehydroshikimate + NADPH + H(+)</text>
        <dbReference type="Rhea" id="RHEA:17737"/>
        <dbReference type="ChEBI" id="CHEBI:15378"/>
        <dbReference type="ChEBI" id="CHEBI:16630"/>
        <dbReference type="ChEBI" id="CHEBI:36208"/>
        <dbReference type="ChEBI" id="CHEBI:57783"/>
        <dbReference type="ChEBI" id="CHEBI:58349"/>
        <dbReference type="EC" id="1.1.1.25"/>
    </reaction>
</comment>
<proteinExistence type="inferred from homology"/>
<feature type="binding site" evidence="7">
    <location>
        <position position="112"/>
    </location>
    <ligand>
        <name>shikimate</name>
        <dbReference type="ChEBI" id="CHEBI:36208"/>
    </ligand>
</feature>
<keyword evidence="3 7" id="KW-0521">NADP</keyword>
<feature type="binding site" evidence="7">
    <location>
        <position position="251"/>
    </location>
    <ligand>
        <name>NADP(+)</name>
        <dbReference type="ChEBI" id="CHEBI:58349"/>
    </ligand>
</feature>
<dbReference type="EC" id="1.1.1.25" evidence="2 7"/>
<reference evidence="10" key="1">
    <citation type="submission" date="2023-07" db="EMBL/GenBank/DDBJ databases">
        <authorList>
            <person name="Kim M."/>
        </authorList>
    </citation>
    <scope>NUCLEOTIDE SEQUENCE</scope>
    <source>
        <strain evidence="10">BIUV-7</strain>
    </source>
</reference>
<feature type="binding site" evidence="7">
    <location>
        <position position="71"/>
    </location>
    <ligand>
        <name>shikimate</name>
        <dbReference type="ChEBI" id="CHEBI:36208"/>
    </ligand>
</feature>
<comment type="pathway">
    <text evidence="1 7">Metabolic intermediate biosynthesis; chorismate biosynthesis; chorismate from D-erythrose 4-phosphate and phosphoenolpyruvate: step 4/7.</text>
</comment>
<dbReference type="InterPro" id="IPR036291">
    <property type="entry name" value="NAD(P)-bd_dom_sf"/>
</dbReference>
<organism evidence="10 11">
    <name type="scientific">Sphingomonas natans</name>
    <dbReference type="NCBI Taxonomy" id="3063330"/>
    <lineage>
        <taxon>Bacteria</taxon>
        <taxon>Pseudomonadati</taxon>
        <taxon>Pseudomonadota</taxon>
        <taxon>Alphaproteobacteria</taxon>
        <taxon>Sphingomonadales</taxon>
        <taxon>Sphingomonadaceae</taxon>
        <taxon>Sphingomonas</taxon>
    </lineage>
</organism>
<accession>A0ABT8YB65</accession>
<evidence type="ECO:0000256" key="7">
    <source>
        <dbReference type="HAMAP-Rule" id="MF_00222"/>
    </source>
</evidence>
<comment type="function">
    <text evidence="7">Involved in the biosynthesis of the chorismate, which leads to the biosynthesis of aromatic amino acids. Catalyzes the reversible NADPH linked reduction of 3-dehydroshikimate (DHSA) to yield shikimate (SA).</text>
</comment>
<dbReference type="EMBL" id="JAUOTP010000006">
    <property type="protein sequence ID" value="MDO6415576.1"/>
    <property type="molecule type" value="Genomic_DNA"/>
</dbReference>
<evidence type="ECO:0000256" key="4">
    <source>
        <dbReference type="ARBA" id="ARBA00023002"/>
    </source>
</evidence>
<keyword evidence="4 7" id="KW-0560">Oxidoreductase</keyword>
<name>A0ABT8YB65_9SPHN</name>
<evidence type="ECO:0000313" key="11">
    <source>
        <dbReference type="Proteomes" id="UP001169764"/>
    </source>
</evidence>
<dbReference type="NCBIfam" id="NF001319">
    <property type="entry name" value="PRK00258.3-3"/>
    <property type="match status" value="1"/>
</dbReference>
<comment type="caution">
    <text evidence="7">Lacks conserved residue(s) required for the propagation of feature annotation.</text>
</comment>
<dbReference type="SUPFAM" id="SSF53223">
    <property type="entry name" value="Aminoacid dehydrogenase-like, N-terminal domain"/>
    <property type="match status" value="1"/>
</dbReference>
<keyword evidence="7" id="KW-0028">Amino-acid biosynthesis</keyword>
<feature type="binding site" evidence="7">
    <location>
        <begin position="136"/>
        <end position="140"/>
    </location>
    <ligand>
        <name>NADP(+)</name>
        <dbReference type="ChEBI" id="CHEBI:58349"/>
    </ligand>
</feature>
<evidence type="ECO:0000259" key="8">
    <source>
        <dbReference type="Pfam" id="PF01488"/>
    </source>
</evidence>
<protein>
    <recommendedName>
        <fullName evidence="2 7">Shikimate dehydrogenase (NADP(+))</fullName>
        <shortName evidence="7">SDH</shortName>
        <ecNumber evidence="2 7">1.1.1.25</ecNumber>
    </recommendedName>
</protein>
<feature type="domain" description="Shikimate dehydrogenase substrate binding N-terminal" evidence="9">
    <location>
        <begin position="11"/>
        <end position="98"/>
    </location>
</feature>
<dbReference type="Pfam" id="PF01488">
    <property type="entry name" value="Shikimate_DH"/>
    <property type="match status" value="1"/>
</dbReference>
<feature type="binding site" evidence="7">
    <location>
        <position position="258"/>
    </location>
    <ligand>
        <name>shikimate</name>
        <dbReference type="ChEBI" id="CHEBI:36208"/>
    </ligand>
</feature>
<dbReference type="Proteomes" id="UP001169764">
    <property type="component" value="Unassembled WGS sequence"/>
</dbReference>
<dbReference type="InterPro" id="IPR022893">
    <property type="entry name" value="Shikimate_DH_fam"/>
</dbReference>
<feature type="binding site" evidence="7">
    <location>
        <position position="230"/>
    </location>
    <ligand>
        <name>shikimate</name>
        <dbReference type="ChEBI" id="CHEBI:36208"/>
    </ligand>
</feature>
<keyword evidence="11" id="KW-1185">Reference proteome</keyword>
<feature type="domain" description="Quinate/shikimate 5-dehydrogenase/glutamyl-tRNA reductase" evidence="8">
    <location>
        <begin position="123"/>
        <end position="202"/>
    </location>
</feature>
<feature type="binding site" evidence="7">
    <location>
        <position position="228"/>
    </location>
    <ligand>
        <name>NADP(+)</name>
        <dbReference type="ChEBI" id="CHEBI:58349"/>
    </ligand>
</feature>
<dbReference type="Gene3D" id="3.40.50.720">
    <property type="entry name" value="NAD(P)-binding Rossmann-like Domain"/>
    <property type="match status" value="1"/>
</dbReference>
<dbReference type="InterPro" id="IPR046346">
    <property type="entry name" value="Aminoacid_DH-like_N_sf"/>
</dbReference>
<dbReference type="SUPFAM" id="SSF51735">
    <property type="entry name" value="NAD(P)-binding Rossmann-fold domains"/>
    <property type="match status" value="1"/>
</dbReference>
<evidence type="ECO:0000256" key="5">
    <source>
        <dbReference type="ARBA" id="ARBA00023141"/>
    </source>
</evidence>
<dbReference type="NCBIfam" id="NF009201">
    <property type="entry name" value="PRK12549.1"/>
    <property type="match status" value="1"/>
</dbReference>
<dbReference type="CDD" id="cd01065">
    <property type="entry name" value="NAD_bind_Shikimate_DH"/>
    <property type="match status" value="1"/>
</dbReference>
<feature type="binding site" evidence="7">
    <location>
        <position position="96"/>
    </location>
    <ligand>
        <name>shikimate</name>
        <dbReference type="ChEBI" id="CHEBI:36208"/>
    </ligand>
</feature>
<evidence type="ECO:0000256" key="6">
    <source>
        <dbReference type="ARBA" id="ARBA00049442"/>
    </source>
</evidence>
<evidence type="ECO:0000313" key="10">
    <source>
        <dbReference type="EMBL" id="MDO6415576.1"/>
    </source>
</evidence>
<feature type="active site" description="Proton acceptor" evidence="7">
    <location>
        <position position="75"/>
    </location>
</feature>
<comment type="similarity">
    <text evidence="7">Belongs to the shikimate dehydrogenase family.</text>
</comment>
<dbReference type="InterPro" id="IPR006151">
    <property type="entry name" value="Shikm_DH/Glu-tRNA_Rdtase"/>
</dbReference>
<evidence type="ECO:0000256" key="2">
    <source>
        <dbReference type="ARBA" id="ARBA00012962"/>
    </source>
</evidence>
<dbReference type="Pfam" id="PF08501">
    <property type="entry name" value="Shikimate_dh_N"/>
    <property type="match status" value="1"/>
</dbReference>
<comment type="caution">
    <text evidence="10">The sequence shown here is derived from an EMBL/GenBank/DDBJ whole genome shotgun (WGS) entry which is preliminary data.</text>
</comment>
<dbReference type="PANTHER" id="PTHR21089:SF1">
    <property type="entry name" value="BIFUNCTIONAL 3-DEHYDROQUINATE DEHYDRATASE_SHIKIMATE DEHYDROGENASE, CHLOROPLASTIC"/>
    <property type="match status" value="1"/>
</dbReference>
<keyword evidence="5 7" id="KW-0057">Aromatic amino acid biosynthesis</keyword>
<evidence type="ECO:0000259" key="9">
    <source>
        <dbReference type="Pfam" id="PF08501"/>
    </source>
</evidence>
<evidence type="ECO:0000256" key="1">
    <source>
        <dbReference type="ARBA" id="ARBA00004871"/>
    </source>
</evidence>
<comment type="subunit">
    <text evidence="7">Homodimer.</text>
</comment>